<accession>A0AAD5D8B6</accession>
<organism evidence="1 2">
    <name type="scientific">Ambrosia artemisiifolia</name>
    <name type="common">Common ragweed</name>
    <dbReference type="NCBI Taxonomy" id="4212"/>
    <lineage>
        <taxon>Eukaryota</taxon>
        <taxon>Viridiplantae</taxon>
        <taxon>Streptophyta</taxon>
        <taxon>Embryophyta</taxon>
        <taxon>Tracheophyta</taxon>
        <taxon>Spermatophyta</taxon>
        <taxon>Magnoliopsida</taxon>
        <taxon>eudicotyledons</taxon>
        <taxon>Gunneridae</taxon>
        <taxon>Pentapetalae</taxon>
        <taxon>asterids</taxon>
        <taxon>campanulids</taxon>
        <taxon>Asterales</taxon>
        <taxon>Asteraceae</taxon>
        <taxon>Asteroideae</taxon>
        <taxon>Heliantheae alliance</taxon>
        <taxon>Heliantheae</taxon>
        <taxon>Ambrosia</taxon>
    </lineage>
</organism>
<dbReference type="AlphaFoldDB" id="A0AAD5D8B6"/>
<evidence type="ECO:0000313" key="2">
    <source>
        <dbReference type="Proteomes" id="UP001206925"/>
    </source>
</evidence>
<feature type="non-terminal residue" evidence="1">
    <location>
        <position position="1"/>
    </location>
</feature>
<protein>
    <submittedName>
        <fullName evidence="1">Uncharacterized protein</fullName>
    </submittedName>
</protein>
<sequence>GCKEECFDSGGGFTAARMNEVGGVNRWHVGAVTVVVAYIEAATGDGSGVVLCPGKDHCKEELNSTTSHANEMVESLRYMACFA</sequence>
<gene>
    <name evidence="1" type="ORF">M8C21_000898</name>
</gene>
<comment type="caution">
    <text evidence="1">The sequence shown here is derived from an EMBL/GenBank/DDBJ whole genome shotgun (WGS) entry which is preliminary data.</text>
</comment>
<reference evidence="1" key="1">
    <citation type="submission" date="2022-06" db="EMBL/GenBank/DDBJ databases">
        <title>Uncovering the hologenomic basis of an extraordinary plant invasion.</title>
        <authorList>
            <person name="Bieker V.C."/>
            <person name="Martin M.D."/>
            <person name="Gilbert T."/>
            <person name="Hodgins K."/>
            <person name="Battlay P."/>
            <person name="Petersen B."/>
            <person name="Wilson J."/>
        </authorList>
    </citation>
    <scope>NUCLEOTIDE SEQUENCE</scope>
    <source>
        <strain evidence="1">AA19_3_7</strain>
        <tissue evidence="1">Leaf</tissue>
    </source>
</reference>
<keyword evidence="2" id="KW-1185">Reference proteome</keyword>
<name>A0AAD5D8B6_AMBAR</name>
<dbReference type="EMBL" id="JAMZMK010000513">
    <property type="protein sequence ID" value="KAI7756226.1"/>
    <property type="molecule type" value="Genomic_DNA"/>
</dbReference>
<proteinExistence type="predicted"/>
<dbReference type="Proteomes" id="UP001206925">
    <property type="component" value="Unassembled WGS sequence"/>
</dbReference>
<evidence type="ECO:0000313" key="1">
    <source>
        <dbReference type="EMBL" id="KAI7756226.1"/>
    </source>
</evidence>
<feature type="non-terminal residue" evidence="1">
    <location>
        <position position="83"/>
    </location>
</feature>